<dbReference type="AlphaFoldDB" id="Q5P5B2"/>
<proteinExistence type="predicted"/>
<evidence type="ECO:0000313" key="3">
    <source>
        <dbReference type="Proteomes" id="UP000006552"/>
    </source>
</evidence>
<dbReference type="KEGG" id="eba:ebA2446"/>
<organism evidence="2 3">
    <name type="scientific">Aromatoleum aromaticum (strain DSM 19018 / LMG 30748 / EbN1)</name>
    <name type="common">Azoarcus sp. (strain EbN1)</name>
    <dbReference type="NCBI Taxonomy" id="76114"/>
    <lineage>
        <taxon>Bacteria</taxon>
        <taxon>Pseudomonadati</taxon>
        <taxon>Pseudomonadota</taxon>
        <taxon>Betaproteobacteria</taxon>
        <taxon>Rhodocyclales</taxon>
        <taxon>Rhodocyclaceae</taxon>
        <taxon>Aromatoleum</taxon>
    </lineage>
</organism>
<dbReference type="Proteomes" id="UP000006552">
    <property type="component" value="Chromosome"/>
</dbReference>
<keyword evidence="3" id="KW-1185">Reference proteome</keyword>
<name>Q5P5B2_AROAE</name>
<evidence type="ECO:0000313" key="2">
    <source>
        <dbReference type="EMBL" id="CAI07500.1"/>
    </source>
</evidence>
<dbReference type="STRING" id="76114.ebA2446"/>
<dbReference type="EMBL" id="CR555306">
    <property type="protein sequence ID" value="CAI07500.1"/>
    <property type="molecule type" value="Genomic_DNA"/>
</dbReference>
<evidence type="ECO:0000256" key="1">
    <source>
        <dbReference type="SAM" id="MobiDB-lite"/>
    </source>
</evidence>
<protein>
    <submittedName>
        <fullName evidence="2">Uncharacterized protein</fullName>
    </submittedName>
</protein>
<dbReference type="HOGENOM" id="CLU_1591211_0_0_4"/>
<gene>
    <name evidence="2" type="ORF">ebA2446</name>
</gene>
<reference evidence="2 3" key="1">
    <citation type="journal article" date="2005" name="Arch. Microbiol.">
        <title>The genome sequence of an anaerobic aromatic-degrading denitrifying bacterium, strain EbN1.</title>
        <authorList>
            <person name="Rabus R."/>
            <person name="Kube M."/>
            <person name="Heider J."/>
            <person name="Beck A."/>
            <person name="Heitmann K."/>
            <person name="Widdel F."/>
            <person name="Reinhardt R."/>
        </authorList>
    </citation>
    <scope>NUCLEOTIDE SEQUENCE [LARGE SCALE GENOMIC DNA]</scope>
    <source>
        <strain evidence="2 3">EbN1</strain>
    </source>
</reference>
<sequence length="167" mass="18223">MLGPKSFSLPTQCCVFRTSTKLASYAPTETQAPARGIRPKTEFFSFCGPIRSISWPPGWLAPWMAISLQRPSTTGQSRWPSPFPTAIQSGPSGRPIHAPLRPSSDRACFSYPSGSSSQPMNSCPSPIDCSSPWARGQASTSAFWWPSSPFRTPSPQVRGHAPRPTWI</sequence>
<feature type="region of interest" description="Disordered" evidence="1">
    <location>
        <begin position="72"/>
        <end position="99"/>
    </location>
</feature>
<accession>Q5P5B2</accession>